<dbReference type="InterPro" id="IPR036249">
    <property type="entry name" value="Thioredoxin-like_sf"/>
</dbReference>
<sequence length="165" mass="18036">MFQIYKDSGLVVIGSGYQWDDPYSCEGWTETFGISYPFINEDNGAGLGIWYNQFYGEGIPKNVLINHNMEIIYANSGTVWPSTWISLIEEALDSCGVDCIPDADGDGILNDNDNCPGIVNPDQSDFDEDGIGDLCDDCNGVTDVLGNLDGNMNSIDEPIINVMDL</sequence>
<dbReference type="EMBL" id="UINC01200667">
    <property type="protein sequence ID" value="SVE19657.1"/>
    <property type="molecule type" value="Genomic_DNA"/>
</dbReference>
<protein>
    <recommendedName>
        <fullName evidence="2">Alkyl hydroperoxide reductase subunit C/ Thiol specific antioxidant domain-containing protein</fullName>
    </recommendedName>
</protein>
<evidence type="ECO:0008006" key="2">
    <source>
        <dbReference type="Google" id="ProtNLM"/>
    </source>
</evidence>
<feature type="non-terminal residue" evidence="1">
    <location>
        <position position="165"/>
    </location>
</feature>
<reference evidence="1" key="1">
    <citation type="submission" date="2018-05" db="EMBL/GenBank/DDBJ databases">
        <authorList>
            <person name="Lanie J.A."/>
            <person name="Ng W.-L."/>
            <person name="Kazmierczak K.M."/>
            <person name="Andrzejewski T.M."/>
            <person name="Davidsen T.M."/>
            <person name="Wayne K.J."/>
            <person name="Tettelin H."/>
            <person name="Glass J.I."/>
            <person name="Rusch D."/>
            <person name="Podicherti R."/>
            <person name="Tsui H.-C.T."/>
            <person name="Winkler M.E."/>
        </authorList>
    </citation>
    <scope>NUCLEOTIDE SEQUENCE</scope>
</reference>
<dbReference type="InterPro" id="IPR028974">
    <property type="entry name" value="TSP_type-3_rpt"/>
</dbReference>
<name>A0A383BHP2_9ZZZZ</name>
<dbReference type="Gene3D" id="3.40.30.10">
    <property type="entry name" value="Glutaredoxin"/>
    <property type="match status" value="1"/>
</dbReference>
<organism evidence="1">
    <name type="scientific">marine metagenome</name>
    <dbReference type="NCBI Taxonomy" id="408172"/>
    <lineage>
        <taxon>unclassified sequences</taxon>
        <taxon>metagenomes</taxon>
        <taxon>ecological metagenomes</taxon>
    </lineage>
</organism>
<dbReference type="SUPFAM" id="SSF103647">
    <property type="entry name" value="TSP type-3 repeat"/>
    <property type="match status" value="1"/>
</dbReference>
<dbReference type="SUPFAM" id="SSF52833">
    <property type="entry name" value="Thioredoxin-like"/>
    <property type="match status" value="1"/>
</dbReference>
<accession>A0A383BHP2</accession>
<evidence type="ECO:0000313" key="1">
    <source>
        <dbReference type="EMBL" id="SVE19657.1"/>
    </source>
</evidence>
<dbReference type="AlphaFoldDB" id="A0A383BHP2"/>
<dbReference type="GO" id="GO:0005509">
    <property type="term" value="F:calcium ion binding"/>
    <property type="evidence" value="ECO:0007669"/>
    <property type="project" value="InterPro"/>
</dbReference>
<gene>
    <name evidence="1" type="ORF">METZ01_LOCUS472511</name>
</gene>
<dbReference type="Gene3D" id="4.10.1080.10">
    <property type="entry name" value="TSP type-3 repeat"/>
    <property type="match status" value="1"/>
</dbReference>
<proteinExistence type="predicted"/>